<comment type="caution">
    <text evidence="4">The sequence shown here is derived from an EMBL/GenBank/DDBJ whole genome shotgun (WGS) entry which is preliminary data.</text>
</comment>
<reference evidence="4 5" key="1">
    <citation type="journal article" date="2019" name="Int. J. Syst. Evol. Microbiol.">
        <title>The Global Catalogue of Microorganisms (GCM) 10K type strain sequencing project: providing services to taxonomists for standard genome sequencing and annotation.</title>
        <authorList>
            <consortium name="The Broad Institute Genomics Platform"/>
            <consortium name="The Broad Institute Genome Sequencing Center for Infectious Disease"/>
            <person name="Wu L."/>
            <person name="Ma J."/>
        </authorList>
    </citation>
    <scope>NUCLEOTIDE SEQUENCE [LARGE SCALE GENOMIC DNA]</scope>
    <source>
        <strain evidence="4 5">JCM 15749</strain>
    </source>
</reference>
<sequence length="71" mass="7722">MRHLVRLVTPPGGLVLDPFAGSGTTAEACAIEGFASISVEREPDYIALIHRRLARRLEPVTEPADAWTLPL</sequence>
<name>A0ABN2W7P7_9ACTN</name>
<feature type="domain" description="DNA methylase N-4/N-6" evidence="3">
    <location>
        <begin position="1"/>
        <end position="49"/>
    </location>
</feature>
<dbReference type="Proteomes" id="UP001501480">
    <property type="component" value="Unassembled WGS sequence"/>
</dbReference>
<gene>
    <name evidence="4" type="ORF">GCM10009821_29480</name>
</gene>
<proteinExistence type="predicted"/>
<organism evidence="4 5">
    <name type="scientific">Aeromicrobium halocynthiae</name>
    <dbReference type="NCBI Taxonomy" id="560557"/>
    <lineage>
        <taxon>Bacteria</taxon>
        <taxon>Bacillati</taxon>
        <taxon>Actinomycetota</taxon>
        <taxon>Actinomycetes</taxon>
        <taxon>Propionibacteriales</taxon>
        <taxon>Nocardioidaceae</taxon>
        <taxon>Aeromicrobium</taxon>
    </lineage>
</organism>
<dbReference type="PRINTS" id="PR00508">
    <property type="entry name" value="S21N4MTFRASE"/>
</dbReference>
<dbReference type="InterPro" id="IPR029063">
    <property type="entry name" value="SAM-dependent_MTases_sf"/>
</dbReference>
<evidence type="ECO:0000256" key="1">
    <source>
        <dbReference type="ARBA" id="ARBA00022603"/>
    </source>
</evidence>
<dbReference type="EMBL" id="BAAAPY010000019">
    <property type="protein sequence ID" value="GAA2085914.1"/>
    <property type="molecule type" value="Genomic_DNA"/>
</dbReference>
<accession>A0ABN2W7P7</accession>
<dbReference type="InterPro" id="IPR001091">
    <property type="entry name" value="RM_Methyltransferase"/>
</dbReference>
<evidence type="ECO:0000313" key="5">
    <source>
        <dbReference type="Proteomes" id="UP001501480"/>
    </source>
</evidence>
<dbReference type="Gene3D" id="3.40.50.150">
    <property type="entry name" value="Vaccinia Virus protein VP39"/>
    <property type="match status" value="1"/>
</dbReference>
<dbReference type="Pfam" id="PF01555">
    <property type="entry name" value="N6_N4_Mtase"/>
    <property type="match status" value="1"/>
</dbReference>
<dbReference type="SUPFAM" id="SSF53335">
    <property type="entry name" value="S-adenosyl-L-methionine-dependent methyltransferases"/>
    <property type="match status" value="1"/>
</dbReference>
<keyword evidence="2" id="KW-0808">Transferase</keyword>
<protein>
    <recommendedName>
        <fullName evidence="3">DNA methylase N-4/N-6 domain-containing protein</fullName>
    </recommendedName>
</protein>
<evidence type="ECO:0000256" key="2">
    <source>
        <dbReference type="ARBA" id="ARBA00022679"/>
    </source>
</evidence>
<keyword evidence="1" id="KW-0489">Methyltransferase</keyword>
<dbReference type="InterPro" id="IPR002941">
    <property type="entry name" value="DNA_methylase_N4/N6"/>
</dbReference>
<evidence type="ECO:0000259" key="3">
    <source>
        <dbReference type="Pfam" id="PF01555"/>
    </source>
</evidence>
<keyword evidence="5" id="KW-1185">Reference proteome</keyword>
<evidence type="ECO:0000313" key="4">
    <source>
        <dbReference type="EMBL" id="GAA2085914.1"/>
    </source>
</evidence>